<accession>A0ABP3WPH2</accession>
<comment type="pathway">
    <text evidence="3">Cofactor biosynthesis; tetrahydrofolate biosynthesis; 7,8-dihydrofolate from 2-amino-4-hydroxy-6-hydroxymethyl-7,8-dihydropteridine diphosphate and 4-aminobenzoate: step 1/2.</text>
</comment>
<dbReference type="NCBIfam" id="TIGR01496">
    <property type="entry name" value="DHPS"/>
    <property type="match status" value="1"/>
</dbReference>
<dbReference type="PANTHER" id="PTHR20941:SF1">
    <property type="entry name" value="FOLIC ACID SYNTHESIS PROTEIN FOL1"/>
    <property type="match status" value="1"/>
</dbReference>
<evidence type="ECO:0000256" key="7">
    <source>
        <dbReference type="ARBA" id="ARBA00022842"/>
    </source>
</evidence>
<sequence length="262" mass="28280">MGILNVTPDSFSDGGKFLHTDLALQQVEAMINDGATIIDIGGESTRPGAAEVSETDELARVIPLLKAIKENFTVEVSIDTSKAGVMEQAISYGADIINDVRALQNDNCLNVMANTTVPICLMHMQGLPRTMQQAPKYNDLIGDISDFFKQRIDACLTAGIARERLILDPGFGFGKTLSQNYQLLNQLSAFKALGLPILSGTSRKSMIGNLLSCEVTERLAGSLTTAIIAMQQGASIIRVHDVKETVDALNILKATNNYHVLN</sequence>
<dbReference type="EC" id="2.5.1.15" evidence="4"/>
<protein>
    <recommendedName>
        <fullName evidence="4">dihydropteroate synthase</fullName>
        <ecNumber evidence="4">2.5.1.15</ecNumber>
    </recommendedName>
</protein>
<evidence type="ECO:0000256" key="5">
    <source>
        <dbReference type="ARBA" id="ARBA00022679"/>
    </source>
</evidence>
<proteinExistence type="predicted"/>
<keyword evidence="7" id="KW-0460">Magnesium</keyword>
<evidence type="ECO:0000256" key="6">
    <source>
        <dbReference type="ARBA" id="ARBA00022723"/>
    </source>
</evidence>
<organism evidence="10 11">
    <name type="scientific">Colwellia asteriadis</name>
    <dbReference type="NCBI Taxonomy" id="517723"/>
    <lineage>
        <taxon>Bacteria</taxon>
        <taxon>Pseudomonadati</taxon>
        <taxon>Pseudomonadota</taxon>
        <taxon>Gammaproteobacteria</taxon>
        <taxon>Alteromonadales</taxon>
        <taxon>Colwelliaceae</taxon>
        <taxon>Colwellia</taxon>
    </lineage>
</organism>
<dbReference type="PROSITE" id="PS50972">
    <property type="entry name" value="PTERIN_BINDING"/>
    <property type="match status" value="1"/>
</dbReference>
<evidence type="ECO:0000313" key="11">
    <source>
        <dbReference type="Proteomes" id="UP001500021"/>
    </source>
</evidence>
<reference evidence="11" key="1">
    <citation type="journal article" date="2019" name="Int. J. Syst. Evol. Microbiol.">
        <title>The Global Catalogue of Microorganisms (GCM) 10K type strain sequencing project: providing services to taxonomists for standard genome sequencing and annotation.</title>
        <authorList>
            <consortium name="The Broad Institute Genomics Platform"/>
            <consortium name="The Broad Institute Genome Sequencing Center for Infectious Disease"/>
            <person name="Wu L."/>
            <person name="Ma J."/>
        </authorList>
    </citation>
    <scope>NUCLEOTIDE SEQUENCE [LARGE SCALE GENOMIC DNA]</scope>
    <source>
        <strain evidence="11">JCM 15608</strain>
    </source>
</reference>
<evidence type="ECO:0000256" key="1">
    <source>
        <dbReference type="ARBA" id="ARBA00000012"/>
    </source>
</evidence>
<evidence type="ECO:0000256" key="4">
    <source>
        <dbReference type="ARBA" id="ARBA00012458"/>
    </source>
</evidence>
<dbReference type="InterPro" id="IPR000489">
    <property type="entry name" value="Pterin-binding_dom"/>
</dbReference>
<dbReference type="InterPro" id="IPR006390">
    <property type="entry name" value="DHP_synth_dom"/>
</dbReference>
<keyword evidence="5" id="KW-0808">Transferase</keyword>
<evidence type="ECO:0000256" key="2">
    <source>
        <dbReference type="ARBA" id="ARBA00001946"/>
    </source>
</evidence>
<comment type="catalytic activity">
    <reaction evidence="1">
        <text>(7,8-dihydropterin-6-yl)methyl diphosphate + 4-aminobenzoate = 7,8-dihydropteroate + diphosphate</text>
        <dbReference type="Rhea" id="RHEA:19949"/>
        <dbReference type="ChEBI" id="CHEBI:17836"/>
        <dbReference type="ChEBI" id="CHEBI:17839"/>
        <dbReference type="ChEBI" id="CHEBI:33019"/>
        <dbReference type="ChEBI" id="CHEBI:72950"/>
        <dbReference type="EC" id="2.5.1.15"/>
    </reaction>
</comment>
<keyword evidence="11" id="KW-1185">Reference proteome</keyword>
<name>A0ABP3WPH2_9GAMM</name>
<dbReference type="SUPFAM" id="SSF51717">
    <property type="entry name" value="Dihydropteroate synthetase-like"/>
    <property type="match status" value="1"/>
</dbReference>
<feature type="domain" description="Pterin-binding" evidence="9">
    <location>
        <begin position="1"/>
        <end position="250"/>
    </location>
</feature>
<dbReference type="PANTHER" id="PTHR20941">
    <property type="entry name" value="FOLATE SYNTHESIS PROTEINS"/>
    <property type="match status" value="1"/>
</dbReference>
<dbReference type="PROSITE" id="PS00793">
    <property type="entry name" value="DHPS_2"/>
    <property type="match status" value="1"/>
</dbReference>
<dbReference type="CDD" id="cd00739">
    <property type="entry name" value="DHPS"/>
    <property type="match status" value="1"/>
</dbReference>
<keyword evidence="8" id="KW-0289">Folate biosynthesis</keyword>
<dbReference type="Proteomes" id="UP001500021">
    <property type="component" value="Unassembled WGS sequence"/>
</dbReference>
<comment type="cofactor">
    <cofactor evidence="2">
        <name>Mg(2+)</name>
        <dbReference type="ChEBI" id="CHEBI:18420"/>
    </cofactor>
</comment>
<dbReference type="InterPro" id="IPR011005">
    <property type="entry name" value="Dihydropteroate_synth-like_sf"/>
</dbReference>
<dbReference type="EMBL" id="BAAAFA010000010">
    <property type="protein sequence ID" value="GAA0821277.1"/>
    <property type="molecule type" value="Genomic_DNA"/>
</dbReference>
<evidence type="ECO:0000259" key="9">
    <source>
        <dbReference type="PROSITE" id="PS50972"/>
    </source>
</evidence>
<keyword evidence="6" id="KW-0479">Metal-binding</keyword>
<dbReference type="Gene3D" id="3.20.20.20">
    <property type="entry name" value="Dihydropteroate synthase-like"/>
    <property type="match status" value="1"/>
</dbReference>
<evidence type="ECO:0000256" key="3">
    <source>
        <dbReference type="ARBA" id="ARBA00004763"/>
    </source>
</evidence>
<evidence type="ECO:0000256" key="8">
    <source>
        <dbReference type="ARBA" id="ARBA00022909"/>
    </source>
</evidence>
<evidence type="ECO:0000313" key="10">
    <source>
        <dbReference type="EMBL" id="GAA0821277.1"/>
    </source>
</evidence>
<comment type="caution">
    <text evidence="10">The sequence shown here is derived from an EMBL/GenBank/DDBJ whole genome shotgun (WGS) entry which is preliminary data.</text>
</comment>
<gene>
    <name evidence="10" type="primary">folP</name>
    <name evidence="10" type="ORF">GCM10009111_28010</name>
</gene>
<dbReference type="InterPro" id="IPR045031">
    <property type="entry name" value="DHP_synth-like"/>
</dbReference>
<dbReference type="Pfam" id="PF00809">
    <property type="entry name" value="Pterin_bind"/>
    <property type="match status" value="1"/>
</dbReference>